<dbReference type="InterPro" id="IPR011006">
    <property type="entry name" value="CheY-like_superfamily"/>
</dbReference>
<dbReference type="InterPro" id="IPR000673">
    <property type="entry name" value="Sig_transdc_resp-reg_Me-estase"/>
</dbReference>
<dbReference type="HAMAP" id="MF_00099">
    <property type="entry name" value="CheB_chemtxs"/>
    <property type="match status" value="1"/>
</dbReference>
<comment type="subcellular location">
    <subcellularLocation>
        <location evidence="5">Cytoplasm</location>
    </subcellularLocation>
</comment>
<evidence type="ECO:0000313" key="11">
    <source>
        <dbReference type="Proteomes" id="UP001317705"/>
    </source>
</evidence>
<dbReference type="Proteomes" id="UP001317705">
    <property type="component" value="Chromosome"/>
</dbReference>
<comment type="catalytic activity">
    <reaction evidence="5">
        <text>L-glutaminyl-[protein] + H2O = L-glutamyl-[protein] + NH4(+)</text>
        <dbReference type="Rhea" id="RHEA:16441"/>
        <dbReference type="Rhea" id="RHEA-COMP:10207"/>
        <dbReference type="Rhea" id="RHEA-COMP:10208"/>
        <dbReference type="ChEBI" id="CHEBI:15377"/>
        <dbReference type="ChEBI" id="CHEBI:28938"/>
        <dbReference type="ChEBI" id="CHEBI:29973"/>
        <dbReference type="ChEBI" id="CHEBI:30011"/>
        <dbReference type="EC" id="3.5.1.44"/>
    </reaction>
</comment>
<feature type="active site" evidence="5 6">
    <location>
        <position position="299"/>
    </location>
</feature>
<dbReference type="Pfam" id="PF01339">
    <property type="entry name" value="CheB_methylest"/>
    <property type="match status" value="1"/>
</dbReference>
<dbReference type="NCBIfam" id="NF001965">
    <property type="entry name" value="PRK00742.1"/>
    <property type="match status" value="1"/>
</dbReference>
<keyword evidence="2 5" id="KW-0145">Chemotaxis</keyword>
<evidence type="ECO:0000256" key="1">
    <source>
        <dbReference type="ARBA" id="ARBA00022490"/>
    </source>
</evidence>
<sequence>MKKKIRVVVIDDSAFNRRAITKMLEGMPEVEVVGYAADGEEGIRKIIDLRPDLVTLDLEMPRMDGFTLLRIVMGYSPTPVIVISANSDDEKVFKALELGAVDFVAKPSQGISEELLTIRDDLQQKVRSVIHLNMAGIIRRERKVVSPPAVPEGRKRPAVPARRVQEQVAIVAIGASTGGPPALQNILTSFTPPLSFSVVISQHMPAGFTKTFAERLNRLSPFDVKEAVDGDPVKPGRVLIAPGGYNLVCERSGDQVVARVVKPAKEDRYIPSVDVMLVSCAEVFGPQTLGVVLTGMGNDGSKGVRAVKAAGGQVLAEAEATAVVFGMPKEAIATGVVDKVVPLDQMGREIHLRCGGSAEA</sequence>
<organism evidence="10 11">
    <name type="scientific">Geotalea uraniireducens</name>
    <dbReference type="NCBI Taxonomy" id="351604"/>
    <lineage>
        <taxon>Bacteria</taxon>
        <taxon>Pseudomonadati</taxon>
        <taxon>Thermodesulfobacteriota</taxon>
        <taxon>Desulfuromonadia</taxon>
        <taxon>Geobacterales</taxon>
        <taxon>Geobacteraceae</taxon>
        <taxon>Geotalea</taxon>
    </lineage>
</organism>
<evidence type="ECO:0000256" key="7">
    <source>
        <dbReference type="PROSITE-ProRule" id="PRU00169"/>
    </source>
</evidence>
<dbReference type="EMBL" id="AP027151">
    <property type="protein sequence ID" value="BDV42585.1"/>
    <property type="molecule type" value="Genomic_DNA"/>
</dbReference>
<evidence type="ECO:0000259" key="8">
    <source>
        <dbReference type="PROSITE" id="PS50110"/>
    </source>
</evidence>
<comment type="domain">
    <text evidence="5">Contains a C-terminal catalytic domain, and an N-terminal region which modulates catalytic activity.</text>
</comment>
<feature type="modified residue" description="4-aspartylphosphate" evidence="5 7">
    <location>
        <position position="57"/>
    </location>
</feature>
<evidence type="ECO:0000256" key="4">
    <source>
        <dbReference type="ARBA" id="ARBA00048267"/>
    </source>
</evidence>
<comment type="PTM">
    <text evidence="5">Phosphorylated by CheA. Phosphorylation of the N-terminal regulatory domain activates the methylesterase activity.</text>
</comment>
<evidence type="ECO:0000313" key="10">
    <source>
        <dbReference type="EMBL" id="BDV42585.1"/>
    </source>
</evidence>
<dbReference type="CDD" id="cd17541">
    <property type="entry name" value="REC_CheB-like"/>
    <property type="match status" value="1"/>
</dbReference>
<dbReference type="InterPro" id="IPR008248">
    <property type="entry name" value="CheB-like"/>
</dbReference>
<dbReference type="SUPFAM" id="SSF52738">
    <property type="entry name" value="Methylesterase CheB, C-terminal domain"/>
    <property type="match status" value="1"/>
</dbReference>
<feature type="active site" evidence="5 6">
    <location>
        <position position="203"/>
    </location>
</feature>
<dbReference type="Pfam" id="PF00072">
    <property type="entry name" value="Response_reg"/>
    <property type="match status" value="1"/>
</dbReference>
<evidence type="ECO:0000259" key="9">
    <source>
        <dbReference type="PROSITE" id="PS50122"/>
    </source>
</evidence>
<dbReference type="PIRSF" id="PIRSF000876">
    <property type="entry name" value="RR_chemtxs_CheB"/>
    <property type="match status" value="1"/>
</dbReference>
<protein>
    <recommendedName>
        <fullName evidence="5">Protein-glutamate methylesterase/protein-glutamine glutaminase</fullName>
        <ecNumber evidence="5">3.1.1.61</ecNumber>
        <ecNumber evidence="5">3.5.1.44</ecNumber>
    </recommendedName>
</protein>
<dbReference type="SUPFAM" id="SSF52172">
    <property type="entry name" value="CheY-like"/>
    <property type="match status" value="1"/>
</dbReference>
<dbReference type="Gene3D" id="3.40.50.2300">
    <property type="match status" value="1"/>
</dbReference>
<feature type="domain" description="CheB-type methylesterase" evidence="9">
    <location>
        <begin position="170"/>
        <end position="350"/>
    </location>
</feature>
<dbReference type="CDD" id="cd16432">
    <property type="entry name" value="CheB_Rec"/>
    <property type="match status" value="1"/>
</dbReference>
<evidence type="ECO:0000256" key="5">
    <source>
        <dbReference type="HAMAP-Rule" id="MF_00099"/>
    </source>
</evidence>
<keyword evidence="3 5" id="KW-0378">Hydrolase</keyword>
<name>A0ABM8EJ95_9BACT</name>
<dbReference type="EC" id="3.1.1.61" evidence="5"/>
<accession>A0ABM8EJ95</accession>
<evidence type="ECO:0000256" key="6">
    <source>
        <dbReference type="PROSITE-ProRule" id="PRU00050"/>
    </source>
</evidence>
<feature type="domain" description="Response regulatory" evidence="8">
    <location>
        <begin position="6"/>
        <end position="121"/>
    </location>
</feature>
<comment type="function">
    <text evidence="5">Involved in chemotaxis. Part of a chemotaxis signal transduction system that modulates chemotaxis in response to various stimuli. Catalyzes the demethylation of specific methylglutamate residues introduced into the chemoreceptors (methyl-accepting chemotaxis proteins or MCP) by CheR. Also mediates the irreversible deamidation of specific glutamine residues to glutamic acid.</text>
</comment>
<dbReference type="Gene3D" id="3.40.50.180">
    <property type="entry name" value="Methylesterase CheB, C-terminal domain"/>
    <property type="match status" value="1"/>
</dbReference>
<dbReference type="PANTHER" id="PTHR42872:SF6">
    <property type="entry name" value="PROTEIN-GLUTAMATE METHYLESTERASE_PROTEIN-GLUTAMINE GLUTAMINASE"/>
    <property type="match status" value="1"/>
</dbReference>
<keyword evidence="1 5" id="KW-0963">Cytoplasm</keyword>
<feature type="active site" evidence="5 6">
    <location>
        <position position="176"/>
    </location>
</feature>
<comment type="catalytic activity">
    <reaction evidence="4 5">
        <text>[protein]-L-glutamate 5-O-methyl ester + H2O = L-glutamyl-[protein] + methanol + H(+)</text>
        <dbReference type="Rhea" id="RHEA:23236"/>
        <dbReference type="Rhea" id="RHEA-COMP:10208"/>
        <dbReference type="Rhea" id="RHEA-COMP:10311"/>
        <dbReference type="ChEBI" id="CHEBI:15377"/>
        <dbReference type="ChEBI" id="CHEBI:15378"/>
        <dbReference type="ChEBI" id="CHEBI:17790"/>
        <dbReference type="ChEBI" id="CHEBI:29973"/>
        <dbReference type="ChEBI" id="CHEBI:82795"/>
        <dbReference type="EC" id="3.1.1.61"/>
    </reaction>
</comment>
<dbReference type="RefSeq" id="WP_282003134.1">
    <property type="nucleotide sequence ID" value="NZ_AP027151.1"/>
</dbReference>
<dbReference type="InterPro" id="IPR035909">
    <property type="entry name" value="CheB_C"/>
</dbReference>
<evidence type="ECO:0000256" key="3">
    <source>
        <dbReference type="ARBA" id="ARBA00022801"/>
    </source>
</evidence>
<gene>
    <name evidence="10" type="primary">cheB3</name>
    <name evidence="5" type="synonym">cheB</name>
    <name evidence="10" type="ORF">GURASL_15080</name>
</gene>
<dbReference type="SMART" id="SM00448">
    <property type="entry name" value="REC"/>
    <property type="match status" value="1"/>
</dbReference>
<proteinExistence type="inferred from homology"/>
<reference evidence="10 11" key="1">
    <citation type="submission" date="2022-12" db="EMBL/GenBank/DDBJ databases">
        <title>Polyphasic characterization of Geotalea uranireducens NIT-SL11 newly isolated from a complex of sewage sludge and microbially reduced graphene oxide.</title>
        <authorList>
            <person name="Xie L."/>
            <person name="Yoshida N."/>
            <person name="Meng L."/>
        </authorList>
    </citation>
    <scope>NUCLEOTIDE SEQUENCE [LARGE SCALE GENOMIC DNA]</scope>
    <source>
        <strain evidence="10 11">NIT-SL11</strain>
    </source>
</reference>
<dbReference type="InterPro" id="IPR001789">
    <property type="entry name" value="Sig_transdc_resp-reg_receiver"/>
</dbReference>
<evidence type="ECO:0000256" key="2">
    <source>
        <dbReference type="ARBA" id="ARBA00022500"/>
    </source>
</evidence>
<dbReference type="PANTHER" id="PTHR42872">
    <property type="entry name" value="PROTEIN-GLUTAMATE METHYLESTERASE/PROTEIN-GLUTAMINE GLUTAMINASE"/>
    <property type="match status" value="1"/>
</dbReference>
<dbReference type="EC" id="3.5.1.44" evidence="5"/>
<comment type="similarity">
    <text evidence="5">Belongs to the CheB family.</text>
</comment>
<keyword evidence="5 7" id="KW-0597">Phosphoprotein</keyword>
<dbReference type="PROSITE" id="PS50110">
    <property type="entry name" value="RESPONSE_REGULATORY"/>
    <property type="match status" value="1"/>
</dbReference>
<dbReference type="PROSITE" id="PS50122">
    <property type="entry name" value="CHEB"/>
    <property type="match status" value="1"/>
</dbReference>
<keyword evidence="11" id="KW-1185">Reference proteome</keyword>